<dbReference type="EMBL" id="NMUH01000197">
    <property type="protein sequence ID" value="MQL74235.1"/>
    <property type="molecule type" value="Genomic_DNA"/>
</dbReference>
<keyword evidence="2" id="KW-0479">Metal-binding</keyword>
<dbReference type="Pfam" id="PF04570">
    <property type="entry name" value="zf-FLZ"/>
    <property type="match status" value="1"/>
</dbReference>
<feature type="region of interest" description="Disordered" evidence="4">
    <location>
        <begin position="33"/>
        <end position="59"/>
    </location>
</feature>
<dbReference type="PROSITE" id="PS51795">
    <property type="entry name" value="ZF_FLZ"/>
    <property type="match status" value="1"/>
</dbReference>
<feature type="domain" description="FLZ-type" evidence="5">
    <location>
        <begin position="359"/>
        <end position="402"/>
    </location>
</feature>
<feature type="zinc finger region" description="FLZ-type" evidence="3">
    <location>
        <begin position="359"/>
        <end position="402"/>
    </location>
</feature>
<comment type="similarity">
    <text evidence="1">Belongs to the FLZ family.</text>
</comment>
<organism evidence="6 7">
    <name type="scientific">Colocasia esculenta</name>
    <name type="common">Wild taro</name>
    <name type="synonym">Arum esculentum</name>
    <dbReference type="NCBI Taxonomy" id="4460"/>
    <lineage>
        <taxon>Eukaryota</taxon>
        <taxon>Viridiplantae</taxon>
        <taxon>Streptophyta</taxon>
        <taxon>Embryophyta</taxon>
        <taxon>Tracheophyta</taxon>
        <taxon>Spermatophyta</taxon>
        <taxon>Magnoliopsida</taxon>
        <taxon>Liliopsida</taxon>
        <taxon>Araceae</taxon>
        <taxon>Aroideae</taxon>
        <taxon>Colocasieae</taxon>
        <taxon>Colocasia</taxon>
    </lineage>
</organism>
<evidence type="ECO:0000313" key="6">
    <source>
        <dbReference type="EMBL" id="MQL74235.1"/>
    </source>
</evidence>
<keyword evidence="7" id="KW-1185">Reference proteome</keyword>
<protein>
    <recommendedName>
        <fullName evidence="5">FLZ-type domain-containing protein</fullName>
    </recommendedName>
</protein>
<evidence type="ECO:0000256" key="2">
    <source>
        <dbReference type="ARBA" id="ARBA00022723"/>
    </source>
</evidence>
<evidence type="ECO:0000256" key="3">
    <source>
        <dbReference type="PROSITE-ProRule" id="PRU01131"/>
    </source>
</evidence>
<accession>A0A843TT56</accession>
<evidence type="ECO:0000256" key="4">
    <source>
        <dbReference type="SAM" id="MobiDB-lite"/>
    </source>
</evidence>
<dbReference type="PANTHER" id="PTHR46868:SF3">
    <property type="entry name" value="FCS-LIKE ZINC FINGER 11"/>
    <property type="match status" value="1"/>
</dbReference>
<sequence length="413" mass="45144">MSVHGPVTMLHFGNLWWQTCWQAEKASAMMLRKRSRPAQHDHNSGQLMMDSSSETSFSSDAVRKPRNTSFFSLPGIFVGFAKGMADSDSARSPMSPLDYKVFSTLGSHFSRSPRSPGFEGPRKSWDCDRVGLGLVDSLNDESKTCGTLLGSSESRNILFGSHMKINIPSPKTHLDHLLAEGPATSPKSLPKNYVVSPHHRIGSPLHRSGSSETGPELPAAEPAALGKIHSCSADMGGRSFLLRRNLSSEVIRYEPKMDILASPSAGGVDFQSSSGSLPITHGLVCSLSASDIELSEDYTCVISHGPNPKTTYIFGDCILETHTNDLPDFVSINKQGEEKKGSSWIVKCSEDPVPFPSEDFLNVCYSCKKKLDGEDIYMYRGEKAFCSCSCRSREIMIEEEMEENPIDSSGTPS</sequence>
<dbReference type="OrthoDB" id="685855at2759"/>
<dbReference type="GO" id="GO:0046872">
    <property type="term" value="F:metal ion binding"/>
    <property type="evidence" value="ECO:0007669"/>
    <property type="project" value="UniProtKB-KW"/>
</dbReference>
<evidence type="ECO:0000259" key="5">
    <source>
        <dbReference type="PROSITE" id="PS51795"/>
    </source>
</evidence>
<evidence type="ECO:0000256" key="1">
    <source>
        <dbReference type="ARBA" id="ARBA00009374"/>
    </source>
</evidence>
<dbReference type="AlphaFoldDB" id="A0A843TT56"/>
<evidence type="ECO:0000313" key="7">
    <source>
        <dbReference type="Proteomes" id="UP000652761"/>
    </source>
</evidence>
<dbReference type="InterPro" id="IPR007650">
    <property type="entry name" value="Zf-FLZ_dom"/>
</dbReference>
<dbReference type="PANTHER" id="PTHR46868">
    <property type="entry name" value="FCS-LIKE ZINC FINGER 11"/>
    <property type="match status" value="1"/>
</dbReference>
<dbReference type="InterPro" id="IPR044585">
    <property type="entry name" value="FLZ10/11"/>
</dbReference>
<comment type="caution">
    <text evidence="6">The sequence shown here is derived from an EMBL/GenBank/DDBJ whole genome shotgun (WGS) entry which is preliminary data.</text>
</comment>
<proteinExistence type="inferred from homology"/>
<gene>
    <name evidence="6" type="ORF">Taro_006610</name>
</gene>
<name>A0A843TT56_COLES</name>
<reference evidence="6" key="1">
    <citation type="submission" date="2017-07" db="EMBL/GenBank/DDBJ databases">
        <title>Taro Niue Genome Assembly and Annotation.</title>
        <authorList>
            <person name="Atibalentja N."/>
            <person name="Keating K."/>
            <person name="Fields C.J."/>
        </authorList>
    </citation>
    <scope>NUCLEOTIDE SEQUENCE</scope>
    <source>
        <strain evidence="6">Niue_2</strain>
        <tissue evidence="6">Leaf</tissue>
    </source>
</reference>
<dbReference type="Proteomes" id="UP000652761">
    <property type="component" value="Unassembled WGS sequence"/>
</dbReference>